<accession>A0A9D1UAP8</accession>
<protein>
    <recommendedName>
        <fullName evidence="4">PsbP C-terminal domain-containing protein</fullName>
    </recommendedName>
</protein>
<reference evidence="2" key="1">
    <citation type="journal article" date="2021" name="PeerJ">
        <title>Extensive microbial diversity within the chicken gut microbiome revealed by metagenomics and culture.</title>
        <authorList>
            <person name="Gilroy R."/>
            <person name="Ravi A."/>
            <person name="Getino M."/>
            <person name="Pursley I."/>
            <person name="Horton D.L."/>
            <person name="Alikhan N.F."/>
            <person name="Baker D."/>
            <person name="Gharbi K."/>
            <person name="Hall N."/>
            <person name="Watson M."/>
            <person name="Adriaenssens E.M."/>
            <person name="Foster-Nyarko E."/>
            <person name="Jarju S."/>
            <person name="Secka A."/>
            <person name="Antonio M."/>
            <person name="Oren A."/>
            <person name="Chaudhuri R.R."/>
            <person name="La Ragione R."/>
            <person name="Hildebrand F."/>
            <person name="Pallen M.J."/>
        </authorList>
    </citation>
    <scope>NUCLEOTIDE SEQUENCE</scope>
    <source>
        <strain evidence="2">ChiSxjej5B17-1746</strain>
    </source>
</reference>
<dbReference type="EMBL" id="DXGI01000428">
    <property type="protein sequence ID" value="HIW79741.1"/>
    <property type="molecule type" value="Genomic_DNA"/>
</dbReference>
<name>A0A9D1UAP8_9BACT</name>
<evidence type="ECO:0008006" key="4">
    <source>
        <dbReference type="Google" id="ProtNLM"/>
    </source>
</evidence>
<proteinExistence type="predicted"/>
<gene>
    <name evidence="2" type="ORF">H9874_11465</name>
</gene>
<dbReference type="Proteomes" id="UP000824264">
    <property type="component" value="Unassembled WGS sequence"/>
</dbReference>
<comment type="caution">
    <text evidence="2">The sequence shown here is derived from an EMBL/GenBank/DDBJ whole genome shotgun (WGS) entry which is preliminary data.</text>
</comment>
<keyword evidence="1" id="KW-0732">Signal</keyword>
<organism evidence="2 3">
    <name type="scientific">Candidatus Bilophila faecipullorum</name>
    <dbReference type="NCBI Taxonomy" id="2838482"/>
    <lineage>
        <taxon>Bacteria</taxon>
        <taxon>Pseudomonadati</taxon>
        <taxon>Thermodesulfobacteriota</taxon>
        <taxon>Desulfovibrionia</taxon>
        <taxon>Desulfovibrionales</taxon>
        <taxon>Desulfovibrionaceae</taxon>
        <taxon>Bilophila</taxon>
    </lineage>
</organism>
<sequence length="246" mass="27295">ALPLQRVIFRPRVRRDYQTRGRTIMRMKQLLLKALCLLLASQPAAFAAETTLVPNTEKSSDIHIADGVPMPPDSAGAAICWKNKTGFLIRLPEGWRNVPESATHYNLCLMGIPDGFHFHDVPALLYPQIFSRSVSQSPADVADKAAQVARRDLARAPGGENITVRAGESFVTSANLTVEVRYFDNGPYPNVFEAVAYVMHDSDVLSLVLSAKTKEARDTFLPALLKSAHEVLPMRINDERTQQQQD</sequence>
<dbReference type="AlphaFoldDB" id="A0A9D1UAP8"/>
<evidence type="ECO:0000313" key="3">
    <source>
        <dbReference type="Proteomes" id="UP000824264"/>
    </source>
</evidence>
<evidence type="ECO:0000313" key="2">
    <source>
        <dbReference type="EMBL" id="HIW79741.1"/>
    </source>
</evidence>
<reference evidence="2" key="2">
    <citation type="submission" date="2021-04" db="EMBL/GenBank/DDBJ databases">
        <authorList>
            <person name="Gilroy R."/>
        </authorList>
    </citation>
    <scope>NUCLEOTIDE SEQUENCE</scope>
    <source>
        <strain evidence="2">ChiSxjej5B17-1746</strain>
    </source>
</reference>
<feature type="non-terminal residue" evidence="2">
    <location>
        <position position="1"/>
    </location>
</feature>
<evidence type="ECO:0000256" key="1">
    <source>
        <dbReference type="SAM" id="SignalP"/>
    </source>
</evidence>
<feature type="chain" id="PRO_5038470211" description="PsbP C-terminal domain-containing protein" evidence="1">
    <location>
        <begin position="48"/>
        <end position="246"/>
    </location>
</feature>
<feature type="signal peptide" evidence="1">
    <location>
        <begin position="1"/>
        <end position="47"/>
    </location>
</feature>